<feature type="region of interest" description="Disordered" evidence="1">
    <location>
        <begin position="151"/>
        <end position="174"/>
    </location>
</feature>
<dbReference type="GO" id="GO:0006412">
    <property type="term" value="P:translation"/>
    <property type="evidence" value="ECO:0007669"/>
    <property type="project" value="InterPro"/>
</dbReference>
<keyword evidence="2" id="KW-0472">Membrane</keyword>
<organism evidence="3 4">
    <name type="scientific">Actinosynnema pretiosum subsp. pretiosum</name>
    <dbReference type="NCBI Taxonomy" id="103721"/>
    <lineage>
        <taxon>Bacteria</taxon>
        <taxon>Bacillati</taxon>
        <taxon>Actinomycetota</taxon>
        <taxon>Actinomycetes</taxon>
        <taxon>Pseudonocardiales</taxon>
        <taxon>Pseudonocardiaceae</taxon>
        <taxon>Actinosynnema</taxon>
    </lineage>
</organism>
<evidence type="ECO:0000313" key="3">
    <source>
        <dbReference type="EMBL" id="QUF07898.1"/>
    </source>
</evidence>
<dbReference type="AlphaFoldDB" id="A0AA45LE37"/>
<feature type="transmembrane region" description="Helical" evidence="2">
    <location>
        <begin position="42"/>
        <end position="61"/>
    </location>
</feature>
<evidence type="ECO:0000256" key="2">
    <source>
        <dbReference type="SAM" id="Phobius"/>
    </source>
</evidence>
<dbReference type="InterPro" id="IPR021443">
    <property type="entry name" value="DUF3093"/>
</dbReference>
<dbReference type="Proteomes" id="UP000677152">
    <property type="component" value="Chromosome"/>
</dbReference>
<evidence type="ECO:0000313" key="4">
    <source>
        <dbReference type="Proteomes" id="UP000677152"/>
    </source>
</evidence>
<accession>A0AA45LE37</accession>
<evidence type="ECO:0000256" key="1">
    <source>
        <dbReference type="SAM" id="MobiDB-lite"/>
    </source>
</evidence>
<dbReference type="GO" id="GO:0005840">
    <property type="term" value="C:ribosome"/>
    <property type="evidence" value="ECO:0007669"/>
    <property type="project" value="InterPro"/>
</dbReference>
<proteinExistence type="predicted"/>
<sequence length="174" mass="18718">MTAPTTFRERLFIPWWGWLLPLAAASLLAAEVHMGFPGVRSWLPYVIVLPLTLALIVRMGWTRVEVSGGELTVGSAHVPVGLLGEVEVIDAKGKRKAMGPELDPMAFVLHRGWVPTMVRVRLVDPEDPTPYWLFSTRSPEKLVEALRAEAAKAPSAKAPSAAATGAAAEGDADA</sequence>
<gene>
    <name evidence="3" type="ORF">KCV87_12885</name>
</gene>
<dbReference type="InterPro" id="IPR018130">
    <property type="entry name" value="Ribosomal_uS2_CS"/>
</dbReference>
<keyword evidence="2" id="KW-1133">Transmembrane helix</keyword>
<name>A0AA45LE37_9PSEU</name>
<dbReference type="Pfam" id="PF11292">
    <property type="entry name" value="DUF3093"/>
    <property type="match status" value="1"/>
</dbReference>
<feature type="transmembrane region" description="Helical" evidence="2">
    <location>
        <begin position="12"/>
        <end position="30"/>
    </location>
</feature>
<protein>
    <submittedName>
        <fullName evidence="3">DUF3093 domain-containing protein</fullName>
    </submittedName>
</protein>
<reference evidence="3" key="1">
    <citation type="submission" date="2021-04" db="EMBL/GenBank/DDBJ databases">
        <title>Genomic sequence of Actinosynnema pretiosum subsp. pretiosum ATCC 31280 (C-14919).</title>
        <authorList>
            <person name="Bai L."/>
            <person name="Wang X."/>
            <person name="Xiao Y."/>
        </authorList>
    </citation>
    <scope>NUCLEOTIDE SEQUENCE</scope>
    <source>
        <strain evidence="3">ATCC 31280</strain>
    </source>
</reference>
<keyword evidence="2" id="KW-0812">Transmembrane</keyword>
<dbReference type="GO" id="GO:0003735">
    <property type="term" value="F:structural constituent of ribosome"/>
    <property type="evidence" value="ECO:0007669"/>
    <property type="project" value="InterPro"/>
</dbReference>
<dbReference type="PROSITE" id="PS00962">
    <property type="entry name" value="RIBOSOMAL_S2_1"/>
    <property type="match status" value="1"/>
</dbReference>
<dbReference type="EMBL" id="CP073249">
    <property type="protein sequence ID" value="QUF07898.1"/>
    <property type="molecule type" value="Genomic_DNA"/>
</dbReference>